<organism evidence="2 3">
    <name type="scientific">Erythrobacter dokdonensis DSW-74</name>
    <dbReference type="NCBI Taxonomy" id="1300349"/>
    <lineage>
        <taxon>Bacteria</taxon>
        <taxon>Pseudomonadati</taxon>
        <taxon>Pseudomonadota</taxon>
        <taxon>Alphaproteobacteria</taxon>
        <taxon>Sphingomonadales</taxon>
        <taxon>Erythrobacteraceae</taxon>
        <taxon>Erythrobacter/Porphyrobacter group</taxon>
        <taxon>Erythrobacter</taxon>
    </lineage>
</organism>
<evidence type="ECO:0000313" key="2">
    <source>
        <dbReference type="EMBL" id="OBV10160.1"/>
    </source>
</evidence>
<evidence type="ECO:0000313" key="3">
    <source>
        <dbReference type="Proteomes" id="UP000092484"/>
    </source>
</evidence>
<sequence>MKATAPPAKQAASKARKEDRIASEASSMVTRAFSPIGGGAPISAPAQQQSKSGKNSRSLWTRLRNWFGGGKKT</sequence>
<reference evidence="2 3" key="1">
    <citation type="submission" date="2016-06" db="EMBL/GenBank/DDBJ databases">
        <title>Genome sequence of Porphyrobacter dokdonensis DSW-74.</title>
        <authorList>
            <person name="Kim J.F."/>
            <person name="Song J.Y."/>
        </authorList>
    </citation>
    <scope>NUCLEOTIDE SEQUENCE [LARGE SCALE GENOMIC DNA]</scope>
    <source>
        <strain evidence="2 3">DSW-74</strain>
    </source>
</reference>
<gene>
    <name evidence="2" type="ORF">I603_2478</name>
</gene>
<dbReference type="EMBL" id="LZYB01000007">
    <property type="protein sequence ID" value="OBV10160.1"/>
    <property type="molecule type" value="Genomic_DNA"/>
</dbReference>
<dbReference type="Proteomes" id="UP000092484">
    <property type="component" value="Unassembled WGS sequence"/>
</dbReference>
<protein>
    <submittedName>
        <fullName evidence="2">Uncharacterized protein</fullName>
    </submittedName>
</protein>
<feature type="region of interest" description="Disordered" evidence="1">
    <location>
        <begin position="1"/>
        <end position="73"/>
    </location>
</feature>
<dbReference type="AlphaFoldDB" id="A0A1A7BG12"/>
<proteinExistence type="predicted"/>
<evidence type="ECO:0000256" key="1">
    <source>
        <dbReference type="SAM" id="MobiDB-lite"/>
    </source>
</evidence>
<keyword evidence="3" id="KW-1185">Reference proteome</keyword>
<feature type="compositionally biased region" description="Polar residues" evidence="1">
    <location>
        <begin position="45"/>
        <end position="59"/>
    </location>
</feature>
<accession>A0A1A7BG12</accession>
<name>A0A1A7BG12_9SPHN</name>
<comment type="caution">
    <text evidence="2">The sequence shown here is derived from an EMBL/GenBank/DDBJ whole genome shotgun (WGS) entry which is preliminary data.</text>
</comment>